<keyword evidence="1" id="KW-0812">Transmembrane</keyword>
<evidence type="ECO:0000256" key="1">
    <source>
        <dbReference type="SAM" id="Phobius"/>
    </source>
</evidence>
<keyword evidence="1" id="KW-1133">Transmembrane helix</keyword>
<feature type="transmembrane region" description="Helical" evidence="1">
    <location>
        <begin position="51"/>
        <end position="71"/>
    </location>
</feature>
<organism evidence="2 3">
    <name type="scientific">Victivallis lenta</name>
    <dbReference type="NCBI Taxonomy" id="2606640"/>
    <lineage>
        <taxon>Bacteria</taxon>
        <taxon>Pseudomonadati</taxon>
        <taxon>Lentisphaerota</taxon>
        <taxon>Lentisphaeria</taxon>
        <taxon>Victivallales</taxon>
        <taxon>Victivallaceae</taxon>
        <taxon>Victivallis</taxon>
    </lineage>
</organism>
<comment type="caution">
    <text evidence="2">The sequence shown here is derived from an EMBL/GenBank/DDBJ whole genome shotgun (WGS) entry which is preliminary data.</text>
</comment>
<feature type="transmembrane region" description="Helical" evidence="1">
    <location>
        <begin position="441"/>
        <end position="466"/>
    </location>
</feature>
<keyword evidence="1" id="KW-0472">Membrane</keyword>
<feature type="transmembrane region" description="Helical" evidence="1">
    <location>
        <begin position="379"/>
        <end position="403"/>
    </location>
</feature>
<dbReference type="PANTHER" id="PTHR43471">
    <property type="entry name" value="ABC TRANSPORTER PERMEASE"/>
    <property type="match status" value="1"/>
</dbReference>
<feature type="transmembrane region" description="Helical" evidence="1">
    <location>
        <begin position="352"/>
        <end position="373"/>
    </location>
</feature>
<gene>
    <name evidence="2" type="ORF">FYJ85_22035</name>
</gene>
<keyword evidence="3" id="KW-1185">Reference proteome</keyword>
<dbReference type="Proteomes" id="UP000435649">
    <property type="component" value="Unassembled WGS sequence"/>
</dbReference>
<proteinExistence type="predicted"/>
<accession>A0A844G9U8</accession>
<dbReference type="EMBL" id="VUNS01000049">
    <property type="protein sequence ID" value="MST99714.1"/>
    <property type="molecule type" value="Genomic_DNA"/>
</dbReference>
<sequence length="477" mass="54582">MKSYWAIVKLTFRNALRSHIFQLLLLLLLLAVIVIPTTVSGDGTAGGFIRVSLLYSLSTVSFILALSSVWLGCHAMTQDIDNYQLHMVVTKPVSRIKIWLAKWTGVYLVHLILLLAATMAIYFIILYKYNQQDFPQSEREKIRNEVMVGRRVFWPEKTDYEAASRELVKERINRLRARGQEVDSSPSTQEAMLKEARRDVVTSDSELEFDRPKEYQFKGLPADLDKPLFLRYRPYVGKVASEGQRMTRSMWIAGIPRVAEKKPAANVFEQEQKERYEYYPQPLSEFPEQVMSGEFHEKVLPASWKVIAPDQTVRFIYVNADDMQEKQYFQPIDGPKLLVEVSGFFENYMRSVAIVALELLILCGLGCAFGGILTLPTAIFVAVSYLMFGSFAVYMTNLSYVAGTADHIGQFIAKVLLLVVIPVQAFEVSGLVANGEIVELAYFWMLFKSYFIYRALPLFLLGMILYRRRELGLVIRK</sequence>
<name>A0A844G9U8_9BACT</name>
<dbReference type="PANTHER" id="PTHR43471:SF10">
    <property type="entry name" value="SLL1107 PROTEIN"/>
    <property type="match status" value="1"/>
</dbReference>
<evidence type="ECO:0000313" key="2">
    <source>
        <dbReference type="EMBL" id="MST99714.1"/>
    </source>
</evidence>
<dbReference type="AlphaFoldDB" id="A0A844G9U8"/>
<evidence type="ECO:0000313" key="3">
    <source>
        <dbReference type="Proteomes" id="UP000435649"/>
    </source>
</evidence>
<feature type="transmembrane region" description="Helical" evidence="1">
    <location>
        <begin position="107"/>
        <end position="127"/>
    </location>
</feature>
<reference evidence="2 3" key="1">
    <citation type="submission" date="2019-08" db="EMBL/GenBank/DDBJ databases">
        <title>In-depth cultivation of the pig gut microbiome towards novel bacterial diversity and tailored functional studies.</title>
        <authorList>
            <person name="Wylensek D."/>
            <person name="Hitch T.C.A."/>
            <person name="Clavel T."/>
        </authorList>
    </citation>
    <scope>NUCLEOTIDE SEQUENCE [LARGE SCALE GENOMIC DNA]</scope>
    <source>
        <strain evidence="2 3">BBE-744-WT-12</strain>
    </source>
</reference>
<protein>
    <submittedName>
        <fullName evidence="2">ABC transporter permease</fullName>
    </submittedName>
</protein>
<dbReference type="RefSeq" id="WP_154420875.1">
    <property type="nucleotide sequence ID" value="NZ_CALXOB010000053.1"/>
</dbReference>